<dbReference type="SMART" id="SM00530">
    <property type="entry name" value="HTH_XRE"/>
    <property type="match status" value="1"/>
</dbReference>
<dbReference type="InterPro" id="IPR015927">
    <property type="entry name" value="Peptidase_S24_S26A/B/C"/>
</dbReference>
<keyword evidence="4" id="KW-0238">DNA-binding</keyword>
<dbReference type="Pfam" id="PF13560">
    <property type="entry name" value="HTH_31"/>
    <property type="match status" value="1"/>
</dbReference>
<evidence type="ECO:0000256" key="3">
    <source>
        <dbReference type="ARBA" id="ARBA00023015"/>
    </source>
</evidence>
<dbReference type="GO" id="GO:0016020">
    <property type="term" value="C:membrane"/>
    <property type="evidence" value="ECO:0007669"/>
    <property type="project" value="InterPro"/>
</dbReference>
<evidence type="ECO:0000259" key="6">
    <source>
        <dbReference type="PROSITE" id="PS50943"/>
    </source>
</evidence>
<keyword evidence="1" id="KW-0645">Protease</keyword>
<dbReference type="Gene3D" id="1.10.260.40">
    <property type="entry name" value="lambda repressor-like DNA-binding domains"/>
    <property type="match status" value="1"/>
</dbReference>
<organism evidence="7 8">
    <name type="scientific">Agrobacterium tumefaciens</name>
    <dbReference type="NCBI Taxonomy" id="358"/>
    <lineage>
        <taxon>Bacteria</taxon>
        <taxon>Pseudomonadati</taxon>
        <taxon>Pseudomonadota</taxon>
        <taxon>Alphaproteobacteria</taxon>
        <taxon>Hyphomicrobiales</taxon>
        <taxon>Rhizobiaceae</taxon>
        <taxon>Rhizobium/Agrobacterium group</taxon>
        <taxon>Agrobacterium</taxon>
        <taxon>Agrobacterium tumefaciens complex</taxon>
    </lineage>
</organism>
<dbReference type="CDD" id="cd00093">
    <property type="entry name" value="HTH_XRE"/>
    <property type="match status" value="1"/>
</dbReference>
<dbReference type="AlphaFoldDB" id="A0AAE6EGT8"/>
<proteinExistence type="predicted"/>
<evidence type="ECO:0000256" key="5">
    <source>
        <dbReference type="ARBA" id="ARBA00023163"/>
    </source>
</evidence>
<dbReference type="GO" id="GO:0003677">
    <property type="term" value="F:DNA binding"/>
    <property type="evidence" value="ECO:0007669"/>
    <property type="project" value="UniProtKB-KW"/>
</dbReference>
<evidence type="ECO:0000256" key="1">
    <source>
        <dbReference type="ARBA" id="ARBA00022670"/>
    </source>
</evidence>
<dbReference type="Proteomes" id="UP000298579">
    <property type="component" value="Chromosome linear"/>
</dbReference>
<dbReference type="PROSITE" id="PS50943">
    <property type="entry name" value="HTH_CROC1"/>
    <property type="match status" value="1"/>
</dbReference>
<evidence type="ECO:0000256" key="4">
    <source>
        <dbReference type="ARBA" id="ARBA00023125"/>
    </source>
</evidence>
<dbReference type="Pfam" id="PF00717">
    <property type="entry name" value="Peptidase_S24"/>
    <property type="match status" value="1"/>
</dbReference>
<keyword evidence="3" id="KW-0805">Transcription regulation</keyword>
<dbReference type="SUPFAM" id="SSF47413">
    <property type="entry name" value="lambda repressor-like DNA-binding domains"/>
    <property type="match status" value="1"/>
</dbReference>
<evidence type="ECO:0000313" key="8">
    <source>
        <dbReference type="Proteomes" id="UP000298579"/>
    </source>
</evidence>
<dbReference type="SUPFAM" id="SSF51306">
    <property type="entry name" value="LexA/Signal peptidase"/>
    <property type="match status" value="1"/>
</dbReference>
<reference evidence="7 8" key="1">
    <citation type="submission" date="2019-04" db="EMBL/GenBank/DDBJ databases">
        <title>Complete genome sequence of Agrobacterium tumefaciens CFBP5877.</title>
        <authorList>
            <person name="Huang Y.-Y."/>
            <person name="Chiang H.-Y."/>
            <person name="Chou L."/>
            <person name="Lai E.-M."/>
            <person name="Kuo C.-H."/>
        </authorList>
    </citation>
    <scope>NUCLEOTIDE SEQUENCE [LARGE SCALE GENOMIC DNA]</scope>
    <source>
        <strain evidence="7 8">CFBP5877</strain>
    </source>
</reference>
<dbReference type="PROSITE" id="PS00501">
    <property type="entry name" value="SPASE_I_1"/>
    <property type="match status" value="1"/>
</dbReference>
<dbReference type="InterPro" id="IPR001387">
    <property type="entry name" value="Cro/C1-type_HTH"/>
</dbReference>
<protein>
    <submittedName>
        <fullName evidence="7">LexA family transcriptional regulator</fullName>
    </submittedName>
</protein>
<dbReference type="GO" id="GO:0006508">
    <property type="term" value="P:proteolysis"/>
    <property type="evidence" value="ECO:0007669"/>
    <property type="project" value="UniProtKB-KW"/>
</dbReference>
<dbReference type="GO" id="GO:0004252">
    <property type="term" value="F:serine-type endopeptidase activity"/>
    <property type="evidence" value="ECO:0007669"/>
    <property type="project" value="InterPro"/>
</dbReference>
<dbReference type="EMBL" id="CP039898">
    <property type="protein sequence ID" value="QCL81152.1"/>
    <property type="molecule type" value="Genomic_DNA"/>
</dbReference>
<dbReference type="PANTHER" id="PTHR40661:SF3">
    <property type="entry name" value="FELS-1 PROPHAGE TRANSCRIPTIONAL REGULATOR"/>
    <property type="match status" value="1"/>
</dbReference>
<sequence length="257" mass="27982">MGNFAVTEIGARAKLVRDENGLSQQEMADRLGMSLRGWQKIERGEGTPNGETLLSFEKFEINPGWVLTGIGPKHLGHPQEKGLIAETLIKRAVEEMKSVAATASEMVRETFELPAAPTIKFLPLKASAGGGSAVLDESRGIDLDMDALAAKVLGVRRKHLRLLEIKGDSMLPALASGDFAVIDTSQPNAGEDPANGRVYVVSLHGDIFAKRALWTDVETLHWCSDNSDAHYAPIVLHGEDINQVKIIGRVIWSWKPI</sequence>
<evidence type="ECO:0000256" key="2">
    <source>
        <dbReference type="ARBA" id="ARBA00022801"/>
    </source>
</evidence>
<feature type="domain" description="HTH cro/C1-type" evidence="6">
    <location>
        <begin position="14"/>
        <end position="66"/>
    </location>
</feature>
<dbReference type="CDD" id="cd06529">
    <property type="entry name" value="S24_LexA-like"/>
    <property type="match status" value="1"/>
</dbReference>
<keyword evidence="5" id="KW-0804">Transcription</keyword>
<dbReference type="InterPro" id="IPR036286">
    <property type="entry name" value="LexA/Signal_pep-like_sf"/>
</dbReference>
<dbReference type="InterPro" id="IPR039418">
    <property type="entry name" value="LexA-like"/>
</dbReference>
<accession>A0AAE6EGT8</accession>
<keyword evidence="2" id="KW-0378">Hydrolase</keyword>
<dbReference type="InterPro" id="IPR019756">
    <property type="entry name" value="Pept_S26A_signal_pept_1_Ser-AS"/>
</dbReference>
<dbReference type="Gene3D" id="2.10.109.10">
    <property type="entry name" value="Umud Fragment, subunit A"/>
    <property type="match status" value="1"/>
</dbReference>
<evidence type="ECO:0000313" key="7">
    <source>
        <dbReference type="EMBL" id="QCL81152.1"/>
    </source>
</evidence>
<dbReference type="PANTHER" id="PTHR40661">
    <property type="match status" value="1"/>
</dbReference>
<dbReference type="InterPro" id="IPR010982">
    <property type="entry name" value="Lambda_DNA-bd_dom_sf"/>
</dbReference>
<gene>
    <name evidence="7" type="ORF">CFBP5877_18595</name>
</gene>
<name>A0AAE6EGT8_AGRTU</name>